<evidence type="ECO:0000256" key="1">
    <source>
        <dbReference type="SAM" id="Phobius"/>
    </source>
</evidence>
<keyword evidence="1" id="KW-0472">Membrane</keyword>
<sequence>MYAAVHEVLGVVQSWLAGGGSGVLVVCTRGAVGLAGEDVTDLAGAAVWGLVRSAQSVRSDSDGSLDVAEVIGCGEPQVVVRSGVAHAARLVPVGAGAVLELPAGGWRVSAGGGGTLEDLVVRSCPRVELGAGQVRVAVAAVGVNFRDVLVALGMYPGGGQIGVEGAGVVVEVGPGVAGLAVGDAVMGLLGWWVLRRWWMRGW</sequence>
<name>A0A7I7NJ04_9MYCO</name>
<feature type="domain" description="Polyketide synthase extender module SpnB-like Rossmann fold" evidence="3">
    <location>
        <begin position="5"/>
        <end position="56"/>
    </location>
</feature>
<dbReference type="AlphaFoldDB" id="A0A7I7NJ04"/>
<dbReference type="Pfam" id="PF08240">
    <property type="entry name" value="ADH_N"/>
    <property type="match status" value="1"/>
</dbReference>
<keyword evidence="5" id="KW-1185">Reference proteome</keyword>
<dbReference type="SUPFAM" id="SSF51735">
    <property type="entry name" value="NAD(P)-binding Rossmann-fold domains"/>
    <property type="match status" value="1"/>
</dbReference>
<feature type="domain" description="Alcohol dehydrogenase-like N-terminal" evidence="2">
    <location>
        <begin position="130"/>
        <end position="186"/>
    </location>
</feature>
<dbReference type="Pfam" id="PF22953">
    <property type="entry name" value="SpnB_Rossmann"/>
    <property type="match status" value="1"/>
</dbReference>
<evidence type="ECO:0000259" key="2">
    <source>
        <dbReference type="Pfam" id="PF08240"/>
    </source>
</evidence>
<accession>A0A7I7NJ04</accession>
<organism evidence="4 5">
    <name type="scientific">Mycobacterium lacus</name>
    <dbReference type="NCBI Taxonomy" id="169765"/>
    <lineage>
        <taxon>Bacteria</taxon>
        <taxon>Bacillati</taxon>
        <taxon>Actinomycetota</taxon>
        <taxon>Actinomycetes</taxon>
        <taxon>Mycobacteriales</taxon>
        <taxon>Mycobacteriaceae</taxon>
        <taxon>Mycobacterium</taxon>
    </lineage>
</organism>
<dbReference type="InterPro" id="IPR011032">
    <property type="entry name" value="GroES-like_sf"/>
</dbReference>
<dbReference type="Gene3D" id="3.40.50.11460">
    <property type="match status" value="1"/>
</dbReference>
<dbReference type="PANTHER" id="PTHR43677:SF4">
    <property type="entry name" value="QUINONE OXIDOREDUCTASE-LIKE PROTEIN 2"/>
    <property type="match status" value="1"/>
</dbReference>
<keyword evidence="1" id="KW-0812">Transmembrane</keyword>
<keyword evidence="1" id="KW-1133">Transmembrane helix</keyword>
<evidence type="ECO:0008006" key="6">
    <source>
        <dbReference type="Google" id="ProtNLM"/>
    </source>
</evidence>
<dbReference type="GO" id="GO:0016491">
    <property type="term" value="F:oxidoreductase activity"/>
    <property type="evidence" value="ECO:0007669"/>
    <property type="project" value="TreeGrafter"/>
</dbReference>
<evidence type="ECO:0000313" key="4">
    <source>
        <dbReference type="EMBL" id="BBX96269.1"/>
    </source>
</evidence>
<dbReference type="KEGG" id="mlj:MLAC_15630"/>
<dbReference type="InterPro" id="IPR013154">
    <property type="entry name" value="ADH-like_N"/>
</dbReference>
<gene>
    <name evidence="4" type="ORF">MLAC_15630</name>
</gene>
<feature type="transmembrane region" description="Helical" evidence="1">
    <location>
        <begin position="175"/>
        <end position="194"/>
    </location>
</feature>
<evidence type="ECO:0000313" key="5">
    <source>
        <dbReference type="Proteomes" id="UP000466396"/>
    </source>
</evidence>
<dbReference type="PANTHER" id="PTHR43677">
    <property type="entry name" value="SHORT-CHAIN DEHYDROGENASE/REDUCTASE"/>
    <property type="match status" value="1"/>
</dbReference>
<dbReference type="InterPro" id="IPR036291">
    <property type="entry name" value="NAD(P)-bd_dom_sf"/>
</dbReference>
<reference evidence="4 5" key="1">
    <citation type="journal article" date="2019" name="Emerg. Microbes Infect.">
        <title>Comprehensive subspecies identification of 175 nontuberculous mycobacteria species based on 7547 genomic profiles.</title>
        <authorList>
            <person name="Matsumoto Y."/>
            <person name="Kinjo T."/>
            <person name="Motooka D."/>
            <person name="Nabeya D."/>
            <person name="Jung N."/>
            <person name="Uechi K."/>
            <person name="Horii T."/>
            <person name="Iida T."/>
            <person name="Fujita J."/>
            <person name="Nakamura S."/>
        </authorList>
    </citation>
    <scope>NUCLEOTIDE SEQUENCE [LARGE SCALE GENOMIC DNA]</scope>
    <source>
        <strain evidence="4 5">JCM 15657</strain>
    </source>
</reference>
<dbReference type="InterPro" id="IPR051397">
    <property type="entry name" value="Zn-ADH-like_protein"/>
</dbReference>
<evidence type="ECO:0000259" key="3">
    <source>
        <dbReference type="Pfam" id="PF22953"/>
    </source>
</evidence>
<protein>
    <recommendedName>
        <fullName evidence="6">Polyketide synthase</fullName>
    </recommendedName>
</protein>
<dbReference type="SUPFAM" id="SSF50129">
    <property type="entry name" value="GroES-like"/>
    <property type="match status" value="1"/>
</dbReference>
<dbReference type="InterPro" id="IPR055123">
    <property type="entry name" value="SpnB-like_Rossmann"/>
</dbReference>
<dbReference type="Gene3D" id="3.90.180.10">
    <property type="entry name" value="Medium-chain alcohol dehydrogenases, catalytic domain"/>
    <property type="match status" value="1"/>
</dbReference>
<dbReference type="EMBL" id="AP022581">
    <property type="protein sequence ID" value="BBX96269.1"/>
    <property type="molecule type" value="Genomic_DNA"/>
</dbReference>
<dbReference type="Proteomes" id="UP000466396">
    <property type="component" value="Chromosome"/>
</dbReference>
<proteinExistence type="predicted"/>